<comment type="similarity">
    <text evidence="9">Belongs to the GTP-binding SRP family. FtsY subfamily.</text>
</comment>
<comment type="catalytic activity">
    <reaction evidence="8 9">
        <text>GTP + H2O = GDP + phosphate + H(+)</text>
        <dbReference type="Rhea" id="RHEA:19669"/>
        <dbReference type="ChEBI" id="CHEBI:15377"/>
        <dbReference type="ChEBI" id="CHEBI:15378"/>
        <dbReference type="ChEBI" id="CHEBI:37565"/>
        <dbReference type="ChEBI" id="CHEBI:43474"/>
        <dbReference type="ChEBI" id="CHEBI:58189"/>
        <dbReference type="EC" id="3.6.5.4"/>
    </reaction>
</comment>
<keyword evidence="3 9" id="KW-0547">Nucleotide-binding</keyword>
<evidence type="ECO:0000256" key="6">
    <source>
        <dbReference type="ARBA" id="ARBA00023136"/>
    </source>
</evidence>
<dbReference type="EC" id="3.6.5.4" evidence="9"/>
<evidence type="ECO:0000313" key="13">
    <source>
        <dbReference type="EMBL" id="MBB6051734.1"/>
    </source>
</evidence>
<evidence type="ECO:0000256" key="2">
    <source>
        <dbReference type="ARBA" id="ARBA00022490"/>
    </source>
</evidence>
<dbReference type="GO" id="GO:0005886">
    <property type="term" value="C:plasma membrane"/>
    <property type="evidence" value="ECO:0007669"/>
    <property type="project" value="UniProtKB-SubCell"/>
</dbReference>
<dbReference type="InterPro" id="IPR013822">
    <property type="entry name" value="Signal_recog_particl_SRP54_hlx"/>
</dbReference>
<dbReference type="SUPFAM" id="SSF47364">
    <property type="entry name" value="Domain of the SRP/SRP receptor G-proteins"/>
    <property type="match status" value="1"/>
</dbReference>
<comment type="subunit">
    <text evidence="9">Part of the signal recognition particle protein translocation system, which is composed of SRP and FtsY.</text>
</comment>
<dbReference type="SUPFAM" id="SSF52540">
    <property type="entry name" value="P-loop containing nucleoside triphosphate hydrolases"/>
    <property type="match status" value="1"/>
</dbReference>
<evidence type="ECO:0000256" key="8">
    <source>
        <dbReference type="ARBA" id="ARBA00048027"/>
    </source>
</evidence>
<dbReference type="SMART" id="SM00963">
    <property type="entry name" value="SRP54_N"/>
    <property type="match status" value="1"/>
</dbReference>
<dbReference type="PANTHER" id="PTHR43134">
    <property type="entry name" value="SIGNAL RECOGNITION PARTICLE RECEPTOR SUBUNIT ALPHA"/>
    <property type="match status" value="1"/>
</dbReference>
<dbReference type="FunFam" id="3.40.50.300:FF:000053">
    <property type="entry name" value="Signal recognition particle receptor FtsY"/>
    <property type="match status" value="1"/>
</dbReference>
<dbReference type="SMART" id="SM00382">
    <property type="entry name" value="AAA"/>
    <property type="match status" value="1"/>
</dbReference>
<comment type="caution">
    <text evidence="9">Lacks conserved residue(s) required for the propagation of feature annotation.</text>
</comment>
<comment type="function">
    <text evidence="9">Involved in targeting and insertion of nascent membrane proteins into the cytoplasmic membrane. Acts as a receptor for the complex formed by the signal recognition particle (SRP) and the ribosome-nascent chain (RNC).</text>
</comment>
<evidence type="ECO:0000256" key="3">
    <source>
        <dbReference type="ARBA" id="ARBA00022741"/>
    </source>
</evidence>
<dbReference type="GO" id="GO:0005047">
    <property type="term" value="F:signal recognition particle binding"/>
    <property type="evidence" value="ECO:0007669"/>
    <property type="project" value="TreeGrafter"/>
</dbReference>
<feature type="domain" description="AAA+ ATPase" evidence="10">
    <location>
        <begin position="94"/>
        <end position="274"/>
    </location>
</feature>
<dbReference type="GO" id="GO:0005737">
    <property type="term" value="C:cytoplasm"/>
    <property type="evidence" value="ECO:0007669"/>
    <property type="project" value="UniProtKB-SubCell"/>
</dbReference>
<dbReference type="GO" id="GO:0003924">
    <property type="term" value="F:GTPase activity"/>
    <property type="evidence" value="ECO:0007669"/>
    <property type="project" value="UniProtKB-UniRule"/>
</dbReference>
<dbReference type="Pfam" id="PF00448">
    <property type="entry name" value="SRP54"/>
    <property type="match status" value="1"/>
</dbReference>
<evidence type="ECO:0000256" key="7">
    <source>
        <dbReference type="ARBA" id="ARBA00023170"/>
    </source>
</evidence>
<name>A0A7W9STM2_ARMRO</name>
<protein>
    <recommendedName>
        <fullName evidence="9">Signal recognition particle receptor FtsY</fullName>
        <shortName evidence="9">SRP receptor</shortName>
        <ecNumber evidence="9">3.6.5.4</ecNumber>
    </recommendedName>
</protein>
<evidence type="ECO:0000313" key="14">
    <source>
        <dbReference type="Proteomes" id="UP000520814"/>
    </source>
</evidence>
<keyword evidence="6 9" id="KW-0472">Membrane</keyword>
<dbReference type="CDD" id="cd17874">
    <property type="entry name" value="FtsY"/>
    <property type="match status" value="1"/>
</dbReference>
<evidence type="ECO:0000259" key="11">
    <source>
        <dbReference type="SMART" id="SM00962"/>
    </source>
</evidence>
<proteinExistence type="inferred from homology"/>
<feature type="binding site" evidence="9">
    <location>
        <begin position="185"/>
        <end position="189"/>
    </location>
    <ligand>
        <name>GTP</name>
        <dbReference type="ChEBI" id="CHEBI:37565"/>
    </ligand>
</feature>
<dbReference type="Gene3D" id="3.40.50.300">
    <property type="entry name" value="P-loop containing nucleotide triphosphate hydrolases"/>
    <property type="match status" value="1"/>
</dbReference>
<dbReference type="PANTHER" id="PTHR43134:SF1">
    <property type="entry name" value="SIGNAL RECOGNITION PARTICLE RECEPTOR SUBUNIT ALPHA"/>
    <property type="match status" value="1"/>
</dbReference>
<dbReference type="Pfam" id="PF02881">
    <property type="entry name" value="SRP54_N"/>
    <property type="match status" value="1"/>
</dbReference>
<feature type="domain" description="Signal recognition particle SRP54 helical bundle" evidence="12">
    <location>
        <begin position="2"/>
        <end position="80"/>
    </location>
</feature>
<keyword evidence="4 9" id="KW-0378">Hydrolase</keyword>
<evidence type="ECO:0000259" key="10">
    <source>
        <dbReference type="SMART" id="SM00382"/>
    </source>
</evidence>
<dbReference type="InterPro" id="IPR042101">
    <property type="entry name" value="SRP54_N_sf"/>
</dbReference>
<dbReference type="InterPro" id="IPR003593">
    <property type="entry name" value="AAA+_ATPase"/>
</dbReference>
<dbReference type="InterPro" id="IPR004390">
    <property type="entry name" value="SR_rcpt_FtsY"/>
</dbReference>
<dbReference type="InterPro" id="IPR027417">
    <property type="entry name" value="P-loop_NTPase"/>
</dbReference>
<organism evidence="13 14">
    <name type="scientific">Armatimonas rosea</name>
    <dbReference type="NCBI Taxonomy" id="685828"/>
    <lineage>
        <taxon>Bacteria</taxon>
        <taxon>Bacillati</taxon>
        <taxon>Armatimonadota</taxon>
        <taxon>Armatimonadia</taxon>
        <taxon>Armatimonadales</taxon>
        <taxon>Armatimonadaceae</taxon>
        <taxon>Armatimonas</taxon>
    </lineage>
</organism>
<dbReference type="EMBL" id="JACHGW010000003">
    <property type="protein sequence ID" value="MBB6051734.1"/>
    <property type="molecule type" value="Genomic_DNA"/>
</dbReference>
<dbReference type="InterPro" id="IPR000897">
    <property type="entry name" value="SRP54_GTPase_dom"/>
</dbReference>
<dbReference type="RefSeq" id="WP_184199308.1">
    <property type="nucleotide sequence ID" value="NZ_JACHGW010000003.1"/>
</dbReference>
<keyword evidence="14" id="KW-1185">Reference proteome</keyword>
<accession>A0A7W9STM2</accession>
<comment type="subcellular location">
    <subcellularLocation>
        <location evidence="9">Cell membrane</location>
        <topology evidence="9">Peripheral membrane protein</topology>
        <orientation evidence="9">Cytoplasmic side</orientation>
    </subcellularLocation>
    <subcellularLocation>
        <location evidence="9">Cytoplasm</location>
    </subcellularLocation>
</comment>
<evidence type="ECO:0000256" key="9">
    <source>
        <dbReference type="HAMAP-Rule" id="MF_00920"/>
    </source>
</evidence>
<keyword evidence="5 9" id="KW-0342">GTP-binding</keyword>
<gene>
    <name evidence="9" type="primary">ftsY</name>
    <name evidence="13" type="ORF">HNQ39_003544</name>
</gene>
<dbReference type="HAMAP" id="MF_00920">
    <property type="entry name" value="FtsY"/>
    <property type="match status" value="1"/>
</dbReference>
<dbReference type="InterPro" id="IPR036225">
    <property type="entry name" value="SRP/SRP_N"/>
</dbReference>
<sequence length="297" mass="31776">MLKRGVFKTLFQSVDALVTGKGRIDDDLFDEFEEALLAADLSFRTTEQVLERLKGMVRDKRMSTAQEVQDGLKIALTEALGDAGDTKLKVAESGPTLYLMVGVNGVGKTTSLGKLAYRASKKEGKKVILAAGDTFRAAAAEQLGIWAERAGAELIRQKENADPAAVVHDAIIAAKTRGADLILVDTAGRLHTKLNLMEELRKIGRICEKELGRKPDEVLLALDATTGQNAVPQAKQFTEAVGVTGIVLAKLDGTARGGIVITLRQELGVPVKMVGVGEGPEDMLPFNPEVFVEALLG</sequence>
<dbReference type="Proteomes" id="UP000520814">
    <property type="component" value="Unassembled WGS sequence"/>
</dbReference>
<reference evidence="13 14" key="1">
    <citation type="submission" date="2020-08" db="EMBL/GenBank/DDBJ databases">
        <title>Genomic Encyclopedia of Type Strains, Phase IV (KMG-IV): sequencing the most valuable type-strain genomes for metagenomic binning, comparative biology and taxonomic classification.</title>
        <authorList>
            <person name="Goeker M."/>
        </authorList>
    </citation>
    <scope>NUCLEOTIDE SEQUENCE [LARGE SCALE GENOMIC DNA]</scope>
    <source>
        <strain evidence="13 14">DSM 23562</strain>
    </source>
</reference>
<evidence type="ECO:0000256" key="4">
    <source>
        <dbReference type="ARBA" id="ARBA00022801"/>
    </source>
</evidence>
<keyword evidence="1 9" id="KW-1003">Cell membrane</keyword>
<feature type="binding site" evidence="9">
    <location>
        <begin position="102"/>
        <end position="109"/>
    </location>
    <ligand>
        <name>GTP</name>
        <dbReference type="ChEBI" id="CHEBI:37565"/>
    </ligand>
</feature>
<comment type="caution">
    <text evidence="13">The sequence shown here is derived from an EMBL/GenBank/DDBJ whole genome shotgun (WGS) entry which is preliminary data.</text>
</comment>
<dbReference type="AlphaFoldDB" id="A0A7W9STM2"/>
<keyword evidence="2 9" id="KW-0963">Cytoplasm</keyword>
<evidence type="ECO:0000259" key="12">
    <source>
        <dbReference type="SMART" id="SM00963"/>
    </source>
</evidence>
<dbReference type="GO" id="GO:0006614">
    <property type="term" value="P:SRP-dependent cotranslational protein targeting to membrane"/>
    <property type="evidence" value="ECO:0007669"/>
    <property type="project" value="InterPro"/>
</dbReference>
<evidence type="ECO:0000256" key="1">
    <source>
        <dbReference type="ARBA" id="ARBA00022475"/>
    </source>
</evidence>
<feature type="domain" description="SRP54-type proteins GTP-binding" evidence="11">
    <location>
        <begin position="95"/>
        <end position="297"/>
    </location>
</feature>
<dbReference type="SMART" id="SM00962">
    <property type="entry name" value="SRP54"/>
    <property type="match status" value="1"/>
</dbReference>
<evidence type="ECO:0000256" key="5">
    <source>
        <dbReference type="ARBA" id="ARBA00023134"/>
    </source>
</evidence>
<dbReference type="NCBIfam" id="TIGR00064">
    <property type="entry name" value="ftsY"/>
    <property type="match status" value="1"/>
</dbReference>
<dbReference type="Gene3D" id="1.20.120.140">
    <property type="entry name" value="Signal recognition particle SRP54, nucleotide-binding domain"/>
    <property type="match status" value="1"/>
</dbReference>
<dbReference type="GO" id="GO:0005525">
    <property type="term" value="F:GTP binding"/>
    <property type="evidence" value="ECO:0007669"/>
    <property type="project" value="UniProtKB-UniRule"/>
</dbReference>
<keyword evidence="7 9" id="KW-0675">Receptor</keyword>